<dbReference type="PANTHER" id="PTHR21461:SF69">
    <property type="entry name" value="GLYCOSYLTRANSFERASE FAMILY 92 PROTEIN"/>
    <property type="match status" value="1"/>
</dbReference>
<name>A0ABM1BXM8_LIMPO</name>
<evidence type="ECO:0000256" key="5">
    <source>
        <dbReference type="ARBA" id="ARBA00022692"/>
    </source>
</evidence>
<gene>
    <name evidence="10" type="primary">LOC106474478</name>
</gene>
<evidence type="ECO:0000256" key="4">
    <source>
        <dbReference type="ARBA" id="ARBA00022679"/>
    </source>
</evidence>
<dbReference type="RefSeq" id="XP_013790624.1">
    <property type="nucleotide sequence ID" value="XM_013935170.1"/>
</dbReference>
<dbReference type="GeneID" id="106474478"/>
<comment type="subcellular location">
    <subcellularLocation>
        <location evidence="1">Membrane</location>
        <topology evidence="1">Single-pass membrane protein</topology>
    </subcellularLocation>
</comment>
<accession>A0ABM1BXM8</accession>
<evidence type="ECO:0000256" key="6">
    <source>
        <dbReference type="ARBA" id="ARBA00022989"/>
    </source>
</evidence>
<evidence type="ECO:0000256" key="1">
    <source>
        <dbReference type="ARBA" id="ARBA00004167"/>
    </source>
</evidence>
<dbReference type="InterPro" id="IPR008166">
    <property type="entry name" value="Glyco_transf_92"/>
</dbReference>
<keyword evidence="4 8" id="KW-0808">Transferase</keyword>
<dbReference type="Proteomes" id="UP000694941">
    <property type="component" value="Unplaced"/>
</dbReference>
<evidence type="ECO:0000256" key="2">
    <source>
        <dbReference type="ARBA" id="ARBA00007647"/>
    </source>
</evidence>
<protein>
    <recommendedName>
        <fullName evidence="8">Glycosyltransferase family 92 protein</fullName>
        <ecNumber evidence="8">2.4.1.-</ecNumber>
    </recommendedName>
</protein>
<organism evidence="9 10">
    <name type="scientific">Limulus polyphemus</name>
    <name type="common">Atlantic horseshoe crab</name>
    <dbReference type="NCBI Taxonomy" id="6850"/>
    <lineage>
        <taxon>Eukaryota</taxon>
        <taxon>Metazoa</taxon>
        <taxon>Ecdysozoa</taxon>
        <taxon>Arthropoda</taxon>
        <taxon>Chelicerata</taxon>
        <taxon>Merostomata</taxon>
        <taxon>Xiphosura</taxon>
        <taxon>Limulidae</taxon>
        <taxon>Limulus</taxon>
    </lineage>
</organism>
<dbReference type="Pfam" id="PF01697">
    <property type="entry name" value="Glyco_transf_92"/>
    <property type="match status" value="1"/>
</dbReference>
<comment type="similarity">
    <text evidence="2 8">Belongs to the glycosyltransferase 92 family.</text>
</comment>
<evidence type="ECO:0000256" key="8">
    <source>
        <dbReference type="RuleBase" id="RU366017"/>
    </source>
</evidence>
<keyword evidence="5" id="KW-0812">Transmembrane</keyword>
<reference evidence="10" key="1">
    <citation type="submission" date="2025-08" db="UniProtKB">
        <authorList>
            <consortium name="RefSeq"/>
        </authorList>
    </citation>
    <scope>IDENTIFICATION</scope>
    <source>
        <tissue evidence="10">Muscle</tissue>
    </source>
</reference>
<evidence type="ECO:0000256" key="7">
    <source>
        <dbReference type="ARBA" id="ARBA00023136"/>
    </source>
</evidence>
<dbReference type="EC" id="2.4.1.-" evidence="8"/>
<evidence type="ECO:0000313" key="9">
    <source>
        <dbReference type="Proteomes" id="UP000694941"/>
    </source>
</evidence>
<keyword evidence="7" id="KW-0472">Membrane</keyword>
<proteinExistence type="inferred from homology"/>
<dbReference type="PANTHER" id="PTHR21461">
    <property type="entry name" value="GLYCOSYLTRANSFERASE FAMILY 92 PROTEIN"/>
    <property type="match status" value="1"/>
</dbReference>
<keyword evidence="6" id="KW-1133">Transmembrane helix</keyword>
<evidence type="ECO:0000256" key="3">
    <source>
        <dbReference type="ARBA" id="ARBA00022676"/>
    </source>
</evidence>
<evidence type="ECO:0000313" key="10">
    <source>
        <dbReference type="RefSeq" id="XP_013790624.1"/>
    </source>
</evidence>
<keyword evidence="3 8" id="KW-0328">Glycosyltransferase</keyword>
<keyword evidence="9" id="KW-1185">Reference proteome</keyword>
<sequence>MPPNIHIYSAYFDNRSIRGTNIPHLPLVRIFGWHDLKAPRITNVQCLLSVNKKNFSRTDVTGDLWRKIESTIIINCQHQEFSHVVPKWVTIVETGVDVSPTRWILVHNNLQHDYKHRKGKMVMCVQPMRGPYDNFQQLAESIAFYSVLGVSHFAFYDYQTTSRVKNMFKKIIRSGISIEINPWDITWPIPQYGYLGDRYAQLTQLQDCTYKNQYQYEYIVNVDIDEFIVPLRSGSLPEMMENISKMYPKSDYFRFPHVLVCRNRIPAPRPFKSYGNFWILQNTLRTLIPNNSTWYQKTIYRPEKVVYTRQHRSVWLISGSLSTNLDEEALVFHVKFCTKPIYRRKMIEDQIIPKRFGTKINHVLQQWFP</sequence>